<dbReference type="SUPFAM" id="SSF51735">
    <property type="entry name" value="NAD(P)-binding Rossmann-fold domains"/>
    <property type="match status" value="1"/>
</dbReference>
<reference evidence="3 4" key="1">
    <citation type="submission" date="2015-05" db="EMBL/GenBank/DDBJ databases">
        <title>Draft Genome assembly of Streptomyces showdoensis.</title>
        <authorList>
            <person name="Thapa K.K."/>
            <person name="Metsa-Ketela M."/>
        </authorList>
    </citation>
    <scope>NUCLEOTIDE SEQUENCE [LARGE SCALE GENOMIC DNA]</scope>
    <source>
        <strain evidence="3 4">ATCC 15227</strain>
    </source>
</reference>
<dbReference type="OrthoDB" id="3194817at2"/>
<dbReference type="EMBL" id="LAQS01000003">
    <property type="protein sequence ID" value="KKZ75330.1"/>
    <property type="molecule type" value="Genomic_DNA"/>
</dbReference>
<dbReference type="Pfam" id="PF03807">
    <property type="entry name" value="F420_oxidored"/>
    <property type="match status" value="1"/>
</dbReference>
<dbReference type="InterPro" id="IPR051267">
    <property type="entry name" value="STEAP_metalloreductase"/>
</dbReference>
<evidence type="ECO:0000256" key="1">
    <source>
        <dbReference type="ARBA" id="ARBA00023002"/>
    </source>
</evidence>
<evidence type="ECO:0000313" key="4">
    <source>
        <dbReference type="Proteomes" id="UP000265325"/>
    </source>
</evidence>
<gene>
    <name evidence="3" type="ORF">VO63_02470</name>
</gene>
<dbReference type="InterPro" id="IPR036291">
    <property type="entry name" value="NAD(P)-bd_dom_sf"/>
</dbReference>
<protein>
    <submittedName>
        <fullName evidence="3">NADP oxidoreductase</fullName>
    </submittedName>
</protein>
<dbReference type="PANTHER" id="PTHR14239">
    <property type="entry name" value="DUDULIN-RELATED"/>
    <property type="match status" value="1"/>
</dbReference>
<feature type="domain" description="Pyrroline-5-carboxylate reductase catalytic N-terminal" evidence="2">
    <location>
        <begin position="2"/>
        <end position="94"/>
    </location>
</feature>
<organism evidence="3 4">
    <name type="scientific">Streptomyces showdoensis</name>
    <dbReference type="NCBI Taxonomy" id="68268"/>
    <lineage>
        <taxon>Bacteria</taxon>
        <taxon>Bacillati</taxon>
        <taxon>Actinomycetota</taxon>
        <taxon>Actinomycetes</taxon>
        <taxon>Kitasatosporales</taxon>
        <taxon>Streptomycetaceae</taxon>
        <taxon>Streptomyces</taxon>
    </lineage>
</organism>
<name>A0A2P2GV17_STREW</name>
<dbReference type="RefSeq" id="WP_046905799.1">
    <property type="nucleotide sequence ID" value="NZ_BAAAXG010000003.1"/>
</dbReference>
<accession>A0A2P2GV17</accession>
<dbReference type="InterPro" id="IPR028939">
    <property type="entry name" value="P5C_Rdtase_cat_N"/>
</dbReference>
<evidence type="ECO:0000313" key="3">
    <source>
        <dbReference type="EMBL" id="KKZ75330.1"/>
    </source>
</evidence>
<proteinExistence type="predicted"/>
<dbReference type="AlphaFoldDB" id="A0A2P2GV17"/>
<comment type="caution">
    <text evidence="3">The sequence shown here is derived from an EMBL/GenBank/DDBJ whole genome shotgun (WGS) entry which is preliminary data.</text>
</comment>
<dbReference type="GO" id="GO:0016491">
    <property type="term" value="F:oxidoreductase activity"/>
    <property type="evidence" value="ECO:0007669"/>
    <property type="project" value="UniProtKB-KW"/>
</dbReference>
<dbReference type="Gene3D" id="3.40.50.720">
    <property type="entry name" value="NAD(P)-binding Rossmann-like Domain"/>
    <property type="match status" value="1"/>
</dbReference>
<evidence type="ECO:0000259" key="2">
    <source>
        <dbReference type="Pfam" id="PF03807"/>
    </source>
</evidence>
<dbReference type="Proteomes" id="UP000265325">
    <property type="component" value="Unassembled WGS sequence"/>
</dbReference>
<keyword evidence="1" id="KW-0560">Oxidoreductase</keyword>
<keyword evidence="4" id="KW-1185">Reference proteome</keyword>
<sequence>MKIAVLGTGDVGRQLASKLVALGHEVTLGSRSADHAGATAWAAEHDAAHGTFAAAAAGAELVVNATGGLVSLAALEAAGAENLAGKVVVDVSNPLDFSAGFPPAVQTPDGGSLAEQIQRTFPEARVVKTLNTMTNTVMVEPARVPGDHVVFVCGDDEEAKLTVTELLASFGWPAARIVDLGDLSGARGTELLLPLWLRLMGTLGTGDFNFGILKA</sequence>